<feature type="coiled-coil region" evidence="1">
    <location>
        <begin position="639"/>
        <end position="691"/>
    </location>
</feature>
<feature type="domain" description="CEP152 CEP63 binding coiled coil" evidence="3">
    <location>
        <begin position="1328"/>
        <end position="1378"/>
    </location>
</feature>
<comment type="caution">
    <text evidence="4">The sequence shown here is derived from an EMBL/GenBank/DDBJ whole genome shotgun (WGS) entry which is preliminary data.</text>
</comment>
<feature type="non-terminal residue" evidence="4">
    <location>
        <position position="1"/>
    </location>
</feature>
<feature type="region of interest" description="Disordered" evidence="2">
    <location>
        <begin position="109"/>
        <end position="140"/>
    </location>
</feature>
<feature type="region of interest" description="Disordered" evidence="2">
    <location>
        <begin position="1474"/>
        <end position="1495"/>
    </location>
</feature>
<feature type="compositionally biased region" description="Basic and acidic residues" evidence="2">
    <location>
        <begin position="1612"/>
        <end position="1622"/>
    </location>
</feature>
<evidence type="ECO:0000313" key="4">
    <source>
        <dbReference type="EMBL" id="MBN3313388.1"/>
    </source>
</evidence>
<dbReference type="PANTHER" id="PTHR10337">
    <property type="entry name" value="SHC TRANSFORMING PROTEIN"/>
    <property type="match status" value="1"/>
</dbReference>
<dbReference type="GO" id="GO:0005813">
    <property type="term" value="C:centrosome"/>
    <property type="evidence" value="ECO:0007669"/>
    <property type="project" value="TreeGrafter"/>
</dbReference>
<feature type="coiled-coil region" evidence="1">
    <location>
        <begin position="767"/>
        <end position="804"/>
    </location>
</feature>
<dbReference type="Pfam" id="PF25770">
    <property type="entry name" value="CC_CEP63-bind_CEP152"/>
    <property type="match status" value="1"/>
</dbReference>
<feature type="compositionally biased region" description="Basic and acidic residues" evidence="2">
    <location>
        <begin position="850"/>
        <end position="864"/>
    </location>
</feature>
<evidence type="ECO:0000313" key="5">
    <source>
        <dbReference type="Proteomes" id="UP000736164"/>
    </source>
</evidence>
<keyword evidence="1" id="KW-0175">Coiled coil</keyword>
<evidence type="ECO:0000259" key="3">
    <source>
        <dbReference type="Pfam" id="PF25770"/>
    </source>
</evidence>
<feature type="region of interest" description="Disordered" evidence="2">
    <location>
        <begin position="1"/>
        <end position="53"/>
    </location>
</feature>
<dbReference type="EMBL" id="JAAWVO010011627">
    <property type="protein sequence ID" value="MBN3313388.1"/>
    <property type="molecule type" value="Genomic_DNA"/>
</dbReference>
<feature type="compositionally biased region" description="Basic and acidic residues" evidence="2">
    <location>
        <begin position="1641"/>
        <end position="1651"/>
    </location>
</feature>
<organism evidence="4 5">
    <name type="scientific">Atractosteus spatula</name>
    <name type="common">Alligator gar</name>
    <name type="synonym">Lepisosteus spatula</name>
    <dbReference type="NCBI Taxonomy" id="7917"/>
    <lineage>
        <taxon>Eukaryota</taxon>
        <taxon>Metazoa</taxon>
        <taxon>Chordata</taxon>
        <taxon>Craniata</taxon>
        <taxon>Vertebrata</taxon>
        <taxon>Euteleostomi</taxon>
        <taxon>Actinopterygii</taxon>
        <taxon>Neopterygii</taxon>
        <taxon>Holostei</taxon>
        <taxon>Semionotiformes</taxon>
        <taxon>Lepisosteidae</taxon>
        <taxon>Atractosteus</taxon>
    </lineage>
</organism>
<proteinExistence type="predicted"/>
<protein>
    <submittedName>
        <fullName evidence="4">CE152 protein</fullName>
    </submittedName>
</protein>
<feature type="region of interest" description="Disordered" evidence="2">
    <location>
        <begin position="1612"/>
        <end position="1651"/>
    </location>
</feature>
<dbReference type="Proteomes" id="UP000736164">
    <property type="component" value="Unassembled WGS sequence"/>
</dbReference>
<feature type="coiled-coil region" evidence="1">
    <location>
        <begin position="331"/>
        <end position="489"/>
    </location>
</feature>
<feature type="compositionally biased region" description="Polar residues" evidence="2">
    <location>
        <begin position="11"/>
        <end position="37"/>
    </location>
</feature>
<dbReference type="GO" id="GO:0007099">
    <property type="term" value="P:centriole replication"/>
    <property type="evidence" value="ECO:0007669"/>
    <property type="project" value="TreeGrafter"/>
</dbReference>
<dbReference type="InterPro" id="IPR057659">
    <property type="entry name" value="CEP152_CC"/>
</dbReference>
<feature type="coiled-coil region" evidence="1">
    <location>
        <begin position="559"/>
        <end position="607"/>
    </location>
</feature>
<dbReference type="InterPro" id="IPR051235">
    <property type="entry name" value="CEP152/SHC-Transforming"/>
</dbReference>
<evidence type="ECO:0000256" key="1">
    <source>
        <dbReference type="SAM" id="Coils"/>
    </source>
</evidence>
<reference evidence="4" key="1">
    <citation type="journal article" date="2021" name="Cell">
        <title>Tracing the genetic footprints of vertebrate landing in non-teleost ray-finned fishes.</title>
        <authorList>
            <person name="Bi X."/>
            <person name="Wang K."/>
            <person name="Yang L."/>
            <person name="Pan H."/>
            <person name="Jiang H."/>
            <person name="Wei Q."/>
            <person name="Fang M."/>
            <person name="Yu H."/>
            <person name="Zhu C."/>
            <person name="Cai Y."/>
            <person name="He Y."/>
            <person name="Gan X."/>
            <person name="Zeng H."/>
            <person name="Yu D."/>
            <person name="Zhu Y."/>
            <person name="Jiang H."/>
            <person name="Qiu Q."/>
            <person name="Yang H."/>
            <person name="Zhang Y.E."/>
            <person name="Wang W."/>
            <person name="Zhu M."/>
            <person name="He S."/>
            <person name="Zhang G."/>
        </authorList>
    </citation>
    <scope>NUCLEOTIDE SEQUENCE</scope>
    <source>
        <strain evidence="4">Allg_001</strain>
    </source>
</reference>
<gene>
    <name evidence="4" type="primary">Cep152</name>
    <name evidence="4" type="ORF">GTO95_0001583</name>
</gene>
<feature type="non-terminal residue" evidence="4">
    <location>
        <position position="1685"/>
    </location>
</feature>
<feature type="coiled-coil region" evidence="1">
    <location>
        <begin position="1194"/>
        <end position="1274"/>
    </location>
</feature>
<evidence type="ECO:0000256" key="2">
    <source>
        <dbReference type="SAM" id="MobiDB-lite"/>
    </source>
</evidence>
<feature type="region of interest" description="Disordered" evidence="2">
    <location>
        <begin position="850"/>
        <end position="874"/>
    </location>
</feature>
<dbReference type="PANTHER" id="PTHR10337:SF6">
    <property type="entry name" value="CENTROSOMAL PROTEIN OF 152 KDA"/>
    <property type="match status" value="1"/>
</dbReference>
<keyword evidence="5" id="KW-1185">Reference proteome</keyword>
<accession>A0A8J7T7B2</accession>
<feature type="coiled-coil region" evidence="1">
    <location>
        <begin position="240"/>
        <end position="281"/>
    </location>
</feature>
<feature type="coiled-coil region" evidence="1">
    <location>
        <begin position="946"/>
        <end position="1086"/>
    </location>
</feature>
<name>A0A8J7T7B2_ATRSP</name>
<feature type="compositionally biased region" description="Polar residues" evidence="2">
    <location>
        <begin position="1474"/>
        <end position="1484"/>
    </location>
</feature>
<sequence>MLEDSRDVSSPELNYSGCSAGDNNRPQQAWNQASEWNDPQGVVSAEQDYESAYSEDQFHGEFVYRHGSEQFDGHVHELHAPHPHVWSEQREEGHEYLYSHGGYSYPSVGNDEAAGNQEGTPQDGYEQDPYGQTNPFHPQGAYYHSKELKEELRQGERIKESFKPDGSGDHPPSQFKVKYNPYRPAAHPNAFGTETGNTDDQYSQLQAEFLESGQRDAPTLDDIFDNGLGTSQDSTEQQKIEQLQIFNKARLRQIKNLEEQLEDYSREMRYLNHQLAIVRDEKEGLALSLQESGKVIKDGKEREIQLEGQIKALDLKVQALLANEEENVKKLKVAEAAVDSMQQQMAELCRSDTLTRAREEHNRVLAALREKHDEKVLALQQTLDAQNQALEEQKDLCQKLQEHVKRLERQQEEDRVEKAEVINRLTKSLEESQQQCANLLQTGTIQEINQLRIQLQQAQSVKNISDNMNRSLQEEVSDLKEQITLYESAAKFGIIALDPSGELESQLSDSYVELGIKKVNWKNSKFHSTFIAAGKDKNMSKDDMIVELKTELERFLGSLKVKRRTISQLQDELKLSQSQVQELKAHLEKAEREVKDSKWELRSDRNHTCIFVFPLQVRENNLEKCLEISSATTSGQEGVEKFQKECRCLQEQLEKLEKQNKELKSANLELCTEMRNMIQDFDREKQALERHDKTHQQHRDDLVAHLRTELSREHAIEMEKLTSVYEDKIHVLETQLSDINKEMIGVQECYITLCKEKDTLEQDMRCRMEKERKLKEDELRKQLCEEKEQALGELERELEGQHRLSLATSRALWVREKEADVKQQVREEAVQEAVERVEKEWARRLEQSLEKARPETESHERHCQTEPWESEGLTGKELDSRLAALRLQLQQEAEEERARAVADAIRETQSNLETKHREKVAEQVESAVSSAYSRWLQQLHTLPEYKTSLQAEKEEWERQRDQEVANQISAVVKAAEERWKKNHLKEMEKLEASSRSAELQEKVLSLQRQLEHRKEEEAALVKAELARARAEWNREKQEEISRIQERNEKDYRSFLDEHRNKLNEAIKSAKEDSERHKNELLLQKEAEIQLHLEGKEKEWAAQQEEKCRVVRQQCEDDMLVETQALLGEIQELLIRSPDKLLDIPETRFNNPKETEQYFIGKLRACLQAACQGLVSKAINEARNHWEKSNEEKLCHALKEAEDRHKQEIKQLRNQCNVSQPGTKDDLCCNKYCAEKLEKSQRQCQELQRHLEKACRQLQQTVRENKANMQQLRVRVLGSNLALDVWSLHVSPVFMWVFSIYSDFLSQSKDMLSGSQTDSVPDSRTQAALEEMRDQYMNAVEKIRGDMLRYIQESKERAAELIRTEVLRERQDTARRMRKYYLSCLQELLEDGRRKEGAEKKIMNAASKLAAMAKVLETPVPKRKGNKTDVVLVGLLFFGAQVLIVKKNKNVSKLAEALYVPLSQKQPASSSLLKSQNFSTGSVENQAPPRTALKLSEDRTREAALEGCDFSETTLANITVRNETREPASKGLSSCQAEQCSVAESVSRPWVIQETPVRDEGGSSDWTSVSLGTCVDSQTGLSFCAGGDAEPSGKCLSQVPSFVLPLSDSDDESVRSFRRKEIPSVHPKPRPKICPDPGLNGDKNREPIPGSEDKKLYKLCSKSLFSEIKASQQDSGFDSPLSVFPK</sequence>